<keyword evidence="5" id="KW-0830">Ubiquinone</keyword>
<keyword evidence="4 5" id="KW-0472">Membrane</keyword>
<keyword evidence="5" id="KW-1003">Cell membrane</keyword>
<comment type="function">
    <text evidence="5">NDH-1 shuttles electrons from NADH, via FMN and iron-sulfur (Fe-S) centers, to quinones in the respiratory chain. The immediate electron acceptor for the enzyme in this species is believed to be ubiquinone. Couples the redox reaction to proton translocation (for every two electrons transferred, four hydrogen ions are translocated across the cytoplasmic membrane), and thus conserves the redox energy in a proton gradient.</text>
</comment>
<evidence type="ECO:0000256" key="6">
    <source>
        <dbReference type="RuleBase" id="RU000320"/>
    </source>
</evidence>
<feature type="transmembrane region" description="Helical" evidence="5">
    <location>
        <begin position="272"/>
        <end position="294"/>
    </location>
</feature>
<gene>
    <name evidence="5 8" type="primary">nuoN</name>
    <name evidence="8" type="ORF">MHA02_32040</name>
</gene>
<dbReference type="GO" id="GO:0012505">
    <property type="term" value="C:endomembrane system"/>
    <property type="evidence" value="ECO:0007669"/>
    <property type="project" value="UniProtKB-SubCell"/>
</dbReference>
<dbReference type="GO" id="GO:0005886">
    <property type="term" value="C:plasma membrane"/>
    <property type="evidence" value="ECO:0007669"/>
    <property type="project" value="UniProtKB-SubCell"/>
</dbReference>
<dbReference type="NCBIfam" id="TIGR01770">
    <property type="entry name" value="NDH_I_N"/>
    <property type="match status" value="1"/>
</dbReference>
<dbReference type="RefSeq" id="WP_174804679.1">
    <property type="nucleotide sequence ID" value="NZ_BJZT01000035.1"/>
</dbReference>
<feature type="transmembrane region" description="Helical" evidence="5">
    <location>
        <begin position="205"/>
        <end position="230"/>
    </location>
</feature>
<dbReference type="PANTHER" id="PTHR22773">
    <property type="entry name" value="NADH DEHYDROGENASE"/>
    <property type="match status" value="1"/>
</dbReference>
<dbReference type="NCBIfam" id="NF004440">
    <property type="entry name" value="PRK05777.1-3"/>
    <property type="match status" value="1"/>
</dbReference>
<dbReference type="Proteomes" id="UP000321258">
    <property type="component" value="Unassembled WGS sequence"/>
</dbReference>
<keyword evidence="5" id="KW-1278">Translocase</keyword>
<dbReference type="GO" id="GO:0008137">
    <property type="term" value="F:NADH dehydrogenase (ubiquinone) activity"/>
    <property type="evidence" value="ECO:0007669"/>
    <property type="project" value="InterPro"/>
</dbReference>
<comment type="catalytic activity">
    <reaction evidence="5">
        <text>a quinone + NADH + 5 H(+)(in) = a quinol + NAD(+) + 4 H(+)(out)</text>
        <dbReference type="Rhea" id="RHEA:57888"/>
        <dbReference type="ChEBI" id="CHEBI:15378"/>
        <dbReference type="ChEBI" id="CHEBI:24646"/>
        <dbReference type="ChEBI" id="CHEBI:57540"/>
        <dbReference type="ChEBI" id="CHEBI:57945"/>
        <dbReference type="ChEBI" id="CHEBI:132124"/>
    </reaction>
</comment>
<evidence type="ECO:0000313" key="8">
    <source>
        <dbReference type="EMBL" id="GEP00817.1"/>
    </source>
</evidence>
<feature type="transmembrane region" description="Helical" evidence="5">
    <location>
        <begin position="108"/>
        <end position="125"/>
    </location>
</feature>
<feature type="transmembrane region" description="Helical" evidence="5">
    <location>
        <begin position="12"/>
        <end position="31"/>
    </location>
</feature>
<dbReference type="InterPro" id="IPR001750">
    <property type="entry name" value="ND/Mrp_TM"/>
</dbReference>
<evidence type="ECO:0000259" key="7">
    <source>
        <dbReference type="Pfam" id="PF00361"/>
    </source>
</evidence>
<name>A0A512ISY5_9HYPH</name>
<organism evidence="8 9">
    <name type="scientific">Methylobacterium haplocladii</name>
    <dbReference type="NCBI Taxonomy" id="1176176"/>
    <lineage>
        <taxon>Bacteria</taxon>
        <taxon>Pseudomonadati</taxon>
        <taxon>Pseudomonadota</taxon>
        <taxon>Alphaproteobacteria</taxon>
        <taxon>Hyphomicrobiales</taxon>
        <taxon>Methylobacteriaceae</taxon>
        <taxon>Methylobacterium</taxon>
    </lineage>
</organism>
<dbReference type="InterPro" id="IPR010096">
    <property type="entry name" value="NADH-Q_OxRdtase_suN/2"/>
</dbReference>
<keyword evidence="5" id="KW-0874">Quinone</keyword>
<keyword evidence="2 5" id="KW-0812">Transmembrane</keyword>
<dbReference type="Pfam" id="PF00361">
    <property type="entry name" value="Proton_antipo_M"/>
    <property type="match status" value="1"/>
</dbReference>
<comment type="similarity">
    <text evidence="5">Belongs to the complex I subunit 2 family.</text>
</comment>
<sequence>MITHLHSVLPSIGPLLPEIILSVGVLVLILYGAFRGDRSVEGVNVGALILLILTFFVVISGQGKVVTLSGSFISDNFSRIMKALILIGSAATILLSRDYFQRQRIDRFEYPLLIVLCTIGMMVMASANDLIALYLGLELQSLAAYVIAAFNRDDVKSTEAGLKYFVLGALSSGMLLYGASLVYGFTGTVSFPGIVTALNGEPAGFGIILGIVFVAAGVCFKLAAVPFHMWTPDVYEGSPTPVTAFFASAPKMAAMAMTVRVFIGAFPDVTAVWQQIIVFVAIASMALGSVAAIGQTNIKRLLAYSSIGNVGYALIGLAAGSEEGIRGVVIYMIIYLAMTLGAFAVLLALRRKNQMFETIDDLSGLSRTHPWLAFSLAAMMFSLAGIPPLAGFFAKFYVFAAAIKAGLVTLAVIGVVTSVVGAFYYLRLVKVMYFDEPKAPYEPMDPGLRIVLGLSSAVVVLFFLAPAPLVSAAGAAAKSLF</sequence>
<feature type="transmembrane region" description="Helical" evidence="5">
    <location>
        <begin position="447"/>
        <end position="465"/>
    </location>
</feature>
<keyword evidence="5" id="KW-0520">NAD</keyword>
<dbReference type="AlphaFoldDB" id="A0A512ISY5"/>
<evidence type="ECO:0000256" key="4">
    <source>
        <dbReference type="ARBA" id="ARBA00023136"/>
    </source>
</evidence>
<evidence type="ECO:0000256" key="5">
    <source>
        <dbReference type="HAMAP-Rule" id="MF_00445"/>
    </source>
</evidence>
<feature type="transmembrane region" description="Helical" evidence="5">
    <location>
        <begin position="80"/>
        <end position="96"/>
    </location>
</feature>
<dbReference type="GO" id="GO:0048038">
    <property type="term" value="F:quinone binding"/>
    <property type="evidence" value="ECO:0007669"/>
    <property type="project" value="UniProtKB-KW"/>
</dbReference>
<comment type="caution">
    <text evidence="8">The sequence shown here is derived from an EMBL/GenBank/DDBJ whole genome shotgun (WGS) entry which is preliminary data.</text>
</comment>
<feature type="transmembrane region" description="Helical" evidence="5">
    <location>
        <begin position="301"/>
        <end position="319"/>
    </location>
</feature>
<feature type="transmembrane region" description="Helical" evidence="5">
    <location>
        <begin position="370"/>
        <end position="390"/>
    </location>
</feature>
<dbReference type="EC" id="7.1.1.-" evidence="5"/>
<evidence type="ECO:0000313" key="9">
    <source>
        <dbReference type="Proteomes" id="UP000321258"/>
    </source>
</evidence>
<keyword evidence="3 5" id="KW-1133">Transmembrane helix</keyword>
<dbReference type="HAMAP" id="MF_00445">
    <property type="entry name" value="NDH1_NuoN_1"/>
    <property type="match status" value="1"/>
</dbReference>
<comment type="subcellular location">
    <subcellularLocation>
        <location evidence="5">Cell membrane</location>
        <topology evidence="5">Multi-pass membrane protein</topology>
    </subcellularLocation>
    <subcellularLocation>
        <location evidence="1">Endomembrane system</location>
        <topology evidence="1">Multi-pass membrane protein</topology>
    </subcellularLocation>
    <subcellularLocation>
        <location evidence="6">Membrane</location>
        <topology evidence="6">Multi-pass membrane protein</topology>
    </subcellularLocation>
</comment>
<evidence type="ECO:0000256" key="3">
    <source>
        <dbReference type="ARBA" id="ARBA00022989"/>
    </source>
</evidence>
<dbReference type="GO" id="GO:0042773">
    <property type="term" value="P:ATP synthesis coupled electron transport"/>
    <property type="evidence" value="ECO:0007669"/>
    <property type="project" value="InterPro"/>
</dbReference>
<proteinExistence type="inferred from homology"/>
<dbReference type="GO" id="GO:0050136">
    <property type="term" value="F:NADH dehydrogenase (quinone) (non-electrogenic) activity"/>
    <property type="evidence" value="ECO:0007669"/>
    <property type="project" value="UniProtKB-UniRule"/>
</dbReference>
<feature type="transmembrane region" description="Helical" evidence="5">
    <location>
        <begin position="242"/>
        <end position="266"/>
    </location>
</feature>
<comment type="subunit">
    <text evidence="5">NDH-1 is composed of 14 different subunits. Subunits NuoA, H, J, K, L, M, N constitute the membrane sector of the complex.</text>
</comment>
<reference evidence="8 9" key="1">
    <citation type="submission" date="2019-07" db="EMBL/GenBank/DDBJ databases">
        <title>Whole genome shotgun sequence of Methylobacterium haplocladii NBRC 107714.</title>
        <authorList>
            <person name="Hosoyama A."/>
            <person name="Uohara A."/>
            <person name="Ohji S."/>
            <person name="Ichikawa N."/>
        </authorList>
    </citation>
    <scope>NUCLEOTIDE SEQUENCE [LARGE SCALE GENOMIC DNA]</scope>
    <source>
        <strain evidence="8 9">NBRC 107714</strain>
    </source>
</reference>
<feature type="transmembrane region" description="Helical" evidence="5">
    <location>
        <begin position="396"/>
        <end position="426"/>
    </location>
</feature>
<feature type="transmembrane region" description="Helical" evidence="5">
    <location>
        <begin position="325"/>
        <end position="349"/>
    </location>
</feature>
<feature type="transmembrane region" description="Helical" evidence="5">
    <location>
        <begin position="43"/>
        <end position="60"/>
    </location>
</feature>
<protein>
    <recommendedName>
        <fullName evidence="5">NADH-quinone oxidoreductase subunit N</fullName>
        <ecNumber evidence="5">7.1.1.-</ecNumber>
    </recommendedName>
    <alternativeName>
        <fullName evidence="5">NADH dehydrogenase I subunit N</fullName>
    </alternativeName>
    <alternativeName>
        <fullName evidence="5">NDH-1 subunit N</fullName>
    </alternativeName>
</protein>
<dbReference type="EMBL" id="BJZT01000035">
    <property type="protein sequence ID" value="GEP00817.1"/>
    <property type="molecule type" value="Genomic_DNA"/>
</dbReference>
<evidence type="ECO:0000256" key="1">
    <source>
        <dbReference type="ARBA" id="ARBA00004127"/>
    </source>
</evidence>
<accession>A0A512ISY5</accession>
<feature type="transmembrane region" description="Helical" evidence="5">
    <location>
        <begin position="162"/>
        <end position="185"/>
    </location>
</feature>
<feature type="transmembrane region" description="Helical" evidence="5">
    <location>
        <begin position="131"/>
        <end position="150"/>
    </location>
</feature>
<evidence type="ECO:0000256" key="2">
    <source>
        <dbReference type="ARBA" id="ARBA00022692"/>
    </source>
</evidence>
<keyword evidence="9" id="KW-1185">Reference proteome</keyword>
<feature type="domain" description="NADH:quinone oxidoreductase/Mrp antiporter transmembrane" evidence="7">
    <location>
        <begin position="127"/>
        <end position="420"/>
    </location>
</feature>
<keyword evidence="5" id="KW-0813">Transport</keyword>
<dbReference type="PRINTS" id="PR01434">
    <property type="entry name" value="NADHDHGNASE5"/>
</dbReference>